<feature type="region of interest" description="Disordered" evidence="3">
    <location>
        <begin position="304"/>
        <end position="337"/>
    </location>
</feature>
<gene>
    <name evidence="4" type="ORF">ACOF00016_LOCUS2680</name>
</gene>
<feature type="region of interest" description="Disordered" evidence="3">
    <location>
        <begin position="243"/>
        <end position="262"/>
    </location>
</feature>
<evidence type="ECO:0000256" key="2">
    <source>
        <dbReference type="ARBA" id="ARBA00022679"/>
    </source>
</evidence>
<dbReference type="SUPFAM" id="SSF53335">
    <property type="entry name" value="S-adenosyl-L-methionine-dependent methyltransferases"/>
    <property type="match status" value="1"/>
</dbReference>
<dbReference type="AlphaFoldDB" id="A0A7S3KXY9"/>
<evidence type="ECO:0008006" key="5">
    <source>
        <dbReference type="Google" id="ProtNLM"/>
    </source>
</evidence>
<evidence type="ECO:0000256" key="3">
    <source>
        <dbReference type="SAM" id="MobiDB-lite"/>
    </source>
</evidence>
<evidence type="ECO:0000256" key="1">
    <source>
        <dbReference type="ARBA" id="ARBA00022603"/>
    </source>
</evidence>
<accession>A0A7S3KXY9</accession>
<dbReference type="GO" id="GO:0070475">
    <property type="term" value="P:rRNA base methylation"/>
    <property type="evidence" value="ECO:0007669"/>
    <property type="project" value="TreeGrafter"/>
</dbReference>
<keyword evidence="1" id="KW-0489">Methyltransferase</keyword>
<reference evidence="4" key="1">
    <citation type="submission" date="2021-01" db="EMBL/GenBank/DDBJ databases">
        <authorList>
            <person name="Corre E."/>
            <person name="Pelletier E."/>
            <person name="Niang G."/>
            <person name="Scheremetjew M."/>
            <person name="Finn R."/>
            <person name="Kale V."/>
            <person name="Holt S."/>
            <person name="Cochrane G."/>
            <person name="Meng A."/>
            <person name="Brown T."/>
            <person name="Cohen L."/>
        </authorList>
    </citation>
    <scope>NUCLEOTIDE SEQUENCE</scope>
    <source>
        <strain evidence="4">CCMP127</strain>
    </source>
</reference>
<dbReference type="Gene3D" id="3.40.50.150">
    <property type="entry name" value="Vaccinia Virus protein VP39"/>
    <property type="match status" value="1"/>
</dbReference>
<sequence length="612" mass="69557">MEGKRKRNNNEDDQADVSLVVSWDTLLHPDFEELGRQFPAFRQARQEMEERRQAAIRAVAGKKDPQQRQQSSSASPYHIKHKHLVAWETYLTPTLAWHLTRALLKVHWGLQLLAATAAAADDDDDDDNPSNTTMNLCPPVPNRFYLVDWIQTILLPRSKDAQYYHSDDGNNISENFVGLDIGTGPYSIYPLLWCETAKRRPQQQSTGWHVYGTDVDAAAIETARQNVRANAWEHAITPLVVEPSTAQQQHKEGKNPTASTTTTIESFRGPLQQSLRSIANHMAPHPLPHFTFCLTNPPFFDHDTATTNGGGHSTVDSLQNQQRRDGRDRSPITQSEGFYPGGEVGFIRDIFADQWIMMWRRMTMIPNNTTSTTPPTWTASMCGRKTSWEALVHVLQATLGVAHVQTAEFGPGETVRWFVAWTWQIPVARSPCAACSTWNMDTGGEITVSELTQRLEAYCTWKEDWHLQVVTLNDTPHKQKQEHIHATTTPLPTRWTLTERPDTIQWHQETDHVAWLPEPIEASMSAWNTVDRARCLLPPEGHFVVDIQATRTTSSSHVVLSCHAYAHTLYGKRRVAQLQSHIGGELTRTNRRWRRKLKLEQHQDTVTEMDTS</sequence>
<protein>
    <recommendedName>
        <fullName evidence="5">U6 small nuclear RNA (adenine-(43)-N(6))-methyltransferase</fullName>
    </recommendedName>
</protein>
<dbReference type="EMBL" id="HBIM01003093">
    <property type="protein sequence ID" value="CAE0404568.1"/>
    <property type="molecule type" value="Transcribed_RNA"/>
</dbReference>
<keyword evidence="2" id="KW-0808">Transferase</keyword>
<dbReference type="Pfam" id="PF05971">
    <property type="entry name" value="Methyltransf_10"/>
    <property type="match status" value="2"/>
</dbReference>
<evidence type="ECO:0000313" key="4">
    <source>
        <dbReference type="EMBL" id="CAE0404568.1"/>
    </source>
</evidence>
<dbReference type="PANTHER" id="PTHR13393">
    <property type="entry name" value="SAM-DEPENDENT METHYLTRANSFERASE"/>
    <property type="match status" value="1"/>
</dbReference>
<organism evidence="4">
    <name type="scientific">Amphora coffeiformis</name>
    <dbReference type="NCBI Taxonomy" id="265554"/>
    <lineage>
        <taxon>Eukaryota</taxon>
        <taxon>Sar</taxon>
        <taxon>Stramenopiles</taxon>
        <taxon>Ochrophyta</taxon>
        <taxon>Bacillariophyta</taxon>
        <taxon>Bacillariophyceae</taxon>
        <taxon>Bacillariophycidae</taxon>
        <taxon>Thalassiophysales</taxon>
        <taxon>Catenulaceae</taxon>
        <taxon>Amphora</taxon>
    </lineage>
</organism>
<dbReference type="PANTHER" id="PTHR13393:SF0">
    <property type="entry name" value="RNA N6-ADENOSINE-METHYLTRANSFERASE METTL16"/>
    <property type="match status" value="1"/>
</dbReference>
<dbReference type="InterPro" id="IPR029063">
    <property type="entry name" value="SAM-dependent_MTases_sf"/>
</dbReference>
<dbReference type="InterPro" id="IPR010286">
    <property type="entry name" value="METTL16/RlmF"/>
</dbReference>
<dbReference type="GO" id="GO:0008168">
    <property type="term" value="F:methyltransferase activity"/>
    <property type="evidence" value="ECO:0007669"/>
    <property type="project" value="UniProtKB-KW"/>
</dbReference>
<name>A0A7S3KXY9_9STRA</name>
<dbReference type="GO" id="GO:0005634">
    <property type="term" value="C:nucleus"/>
    <property type="evidence" value="ECO:0007669"/>
    <property type="project" value="TreeGrafter"/>
</dbReference>
<proteinExistence type="predicted"/>